<comment type="caution">
    <text evidence="1">The sequence shown here is derived from an EMBL/GenBank/DDBJ whole genome shotgun (WGS) entry which is preliminary data.</text>
</comment>
<sequence>MSSSNNPVHKLISVEHLELELQHPAGLSLMRYKASAEL</sequence>
<dbReference type="EMBL" id="JYDP01001691">
    <property type="protein sequence ID" value="KRY97939.1"/>
    <property type="molecule type" value="Genomic_DNA"/>
</dbReference>
<proteinExistence type="predicted"/>
<dbReference type="AlphaFoldDB" id="A0A0V1GJC2"/>
<accession>A0A0V1GJC2</accession>
<evidence type="ECO:0000313" key="2">
    <source>
        <dbReference type="Proteomes" id="UP000055024"/>
    </source>
</evidence>
<reference evidence="1 2" key="1">
    <citation type="submission" date="2015-01" db="EMBL/GenBank/DDBJ databases">
        <title>Evolution of Trichinella species and genotypes.</title>
        <authorList>
            <person name="Korhonen P.K."/>
            <person name="Edoardo P."/>
            <person name="Giuseppe L.R."/>
            <person name="Gasser R.B."/>
        </authorList>
    </citation>
    <scope>NUCLEOTIDE SEQUENCE [LARGE SCALE GENOMIC DNA]</scope>
    <source>
        <strain evidence="1">ISS1029</strain>
    </source>
</reference>
<evidence type="ECO:0000313" key="1">
    <source>
        <dbReference type="EMBL" id="KRY97939.1"/>
    </source>
</evidence>
<keyword evidence="2" id="KW-1185">Reference proteome</keyword>
<dbReference type="OrthoDB" id="5935480at2759"/>
<gene>
    <name evidence="1" type="ORF">T11_5987</name>
</gene>
<name>A0A0V1GJC2_9BILA</name>
<protein>
    <submittedName>
        <fullName evidence="1">Uncharacterized protein</fullName>
    </submittedName>
</protein>
<dbReference type="Proteomes" id="UP000055024">
    <property type="component" value="Unassembled WGS sequence"/>
</dbReference>
<organism evidence="1 2">
    <name type="scientific">Trichinella zimbabwensis</name>
    <dbReference type="NCBI Taxonomy" id="268475"/>
    <lineage>
        <taxon>Eukaryota</taxon>
        <taxon>Metazoa</taxon>
        <taxon>Ecdysozoa</taxon>
        <taxon>Nematoda</taxon>
        <taxon>Enoplea</taxon>
        <taxon>Dorylaimia</taxon>
        <taxon>Trichinellida</taxon>
        <taxon>Trichinellidae</taxon>
        <taxon>Trichinella</taxon>
    </lineage>
</organism>